<feature type="transmembrane region" description="Helical" evidence="1">
    <location>
        <begin position="177"/>
        <end position="196"/>
    </location>
</feature>
<keyword evidence="1" id="KW-0472">Membrane</keyword>
<feature type="transmembrane region" description="Helical" evidence="1">
    <location>
        <begin position="60"/>
        <end position="78"/>
    </location>
</feature>
<dbReference type="CDD" id="cd16935">
    <property type="entry name" value="HATPase_AgrC-ComD-like"/>
    <property type="match status" value="1"/>
</dbReference>
<organism evidence="3 4">
    <name type="scientific">Schaedlerella arabinosiphila</name>
    <dbReference type="NCBI Taxonomy" id="2044587"/>
    <lineage>
        <taxon>Bacteria</taxon>
        <taxon>Bacillati</taxon>
        <taxon>Bacillota</taxon>
        <taxon>Clostridia</taxon>
        <taxon>Lachnospirales</taxon>
        <taxon>Lachnospiraceae</taxon>
        <taxon>Schaedlerella</taxon>
    </lineage>
</organism>
<comment type="caution">
    <text evidence="3">The sequence shown here is derived from an EMBL/GenBank/DDBJ whole genome shotgun (WGS) entry which is preliminary data.</text>
</comment>
<dbReference type="Proteomes" id="UP000274920">
    <property type="component" value="Unassembled WGS sequence"/>
</dbReference>
<protein>
    <submittedName>
        <fullName evidence="3">GHKL domain-containing protein</fullName>
    </submittedName>
</protein>
<dbReference type="InterPro" id="IPR036890">
    <property type="entry name" value="HATPase_C_sf"/>
</dbReference>
<feature type="transmembrane region" description="Helical" evidence="1">
    <location>
        <begin position="90"/>
        <end position="112"/>
    </location>
</feature>
<evidence type="ECO:0000313" key="3">
    <source>
        <dbReference type="EMBL" id="RRK35565.1"/>
    </source>
</evidence>
<feature type="transmembrane region" description="Helical" evidence="1">
    <location>
        <begin position="12"/>
        <end position="31"/>
    </location>
</feature>
<dbReference type="AlphaFoldDB" id="A0A426DRY6"/>
<keyword evidence="1" id="KW-1133">Transmembrane helix</keyword>
<feature type="transmembrane region" description="Helical" evidence="1">
    <location>
        <begin position="252"/>
        <end position="271"/>
    </location>
</feature>
<reference evidence="3" key="1">
    <citation type="submission" date="2018-10" db="EMBL/GenBank/DDBJ databases">
        <title>Schaedlerella arabinophila gen. nov. sp. nov., isolated from the mouse intestinal tract and comparative analysis with the genome of the closely related altered Schaedler flora strain ASF502.</title>
        <authorList>
            <person name="Miyake S."/>
            <person name="Soh M."/>
            <person name="Seedorf H."/>
        </authorList>
    </citation>
    <scope>NUCLEOTIDE SEQUENCE [LARGE SCALE GENOMIC DNA]</scope>
    <source>
        <strain evidence="3">DSM 106076</strain>
    </source>
</reference>
<dbReference type="Pfam" id="PF14501">
    <property type="entry name" value="HATPase_c_5"/>
    <property type="match status" value="1"/>
</dbReference>
<evidence type="ECO:0000313" key="4">
    <source>
        <dbReference type="Proteomes" id="UP000274920"/>
    </source>
</evidence>
<gene>
    <name evidence="3" type="ORF">EBB54_28090</name>
</gene>
<sequence>MMEWYQILSYFLTNGIRGFAGLYLVCALLLGRKDVPRMGALSAGTAAVITALLVCPVSDAGVIGAEILLLAVGVRMLVPRDQIRMSLFILFFYEIAAALWEFIISCVFAIAFRVGYLARQCVSHQAMDAFWPCLTGQESAGVPGGYAEYLTGQGGFLLPEDQLWLRFLDTGAPEHLLAVWTVRLFMLVFLALHLAGNRTSERSASRHCRGRETRGSGGGDVFRGASVIAVAGMICVVTLGSQTVISLPEDELGMWNLFSVILMFSVLIFQLNRHYEAEKEIARLKAEQAELLDRDYQSLNRLYSEHARLFHDLHNHIELLHRHLTRGNVDDAVQYLEDLRGPVREITRAVWTGDEAVDYLIGNKAADAEEQQIAAEVSMEFPRHTNIRSADLTAILGNLLDNALEAAKQAEGNLRFIHLTVRRINDMLVIKVENGCNTAPVSKDGQLLTTKTDGGLHGWGLKSVRAAAEKYDGIVETGYVENVFRAVVTLSFEAVNTGQMKE</sequence>
<dbReference type="PANTHER" id="PTHR40448">
    <property type="entry name" value="TWO-COMPONENT SENSOR HISTIDINE KINASE"/>
    <property type="match status" value="1"/>
</dbReference>
<dbReference type="GO" id="GO:0042802">
    <property type="term" value="F:identical protein binding"/>
    <property type="evidence" value="ECO:0007669"/>
    <property type="project" value="TreeGrafter"/>
</dbReference>
<evidence type="ECO:0000256" key="1">
    <source>
        <dbReference type="SAM" id="Phobius"/>
    </source>
</evidence>
<dbReference type="EMBL" id="RHJS01000002">
    <property type="protein sequence ID" value="RRK35565.1"/>
    <property type="molecule type" value="Genomic_DNA"/>
</dbReference>
<keyword evidence="1" id="KW-0812">Transmembrane</keyword>
<keyword evidence="4" id="KW-1185">Reference proteome</keyword>
<feature type="domain" description="Sensor histidine kinase NatK-like C-terminal" evidence="2">
    <location>
        <begin position="390"/>
        <end position="489"/>
    </location>
</feature>
<dbReference type="Gene3D" id="3.30.565.10">
    <property type="entry name" value="Histidine kinase-like ATPase, C-terminal domain"/>
    <property type="match status" value="1"/>
</dbReference>
<dbReference type="SUPFAM" id="SSF55874">
    <property type="entry name" value="ATPase domain of HSP90 chaperone/DNA topoisomerase II/histidine kinase"/>
    <property type="match status" value="1"/>
</dbReference>
<dbReference type="PANTHER" id="PTHR40448:SF1">
    <property type="entry name" value="TWO-COMPONENT SENSOR HISTIDINE KINASE"/>
    <property type="match status" value="1"/>
</dbReference>
<dbReference type="RefSeq" id="WP_125129894.1">
    <property type="nucleotide sequence ID" value="NZ_RHJS01000002.1"/>
</dbReference>
<name>A0A426DRY6_9FIRM</name>
<evidence type="ECO:0000259" key="2">
    <source>
        <dbReference type="Pfam" id="PF14501"/>
    </source>
</evidence>
<proteinExistence type="predicted"/>
<dbReference type="InterPro" id="IPR032834">
    <property type="entry name" value="NatK-like_C"/>
</dbReference>
<accession>A0A426DRY6</accession>
<feature type="transmembrane region" description="Helical" evidence="1">
    <location>
        <begin position="221"/>
        <end position="240"/>
    </location>
</feature>